<gene>
    <name evidence="2" type="ORF">AOPFMNJM_3209</name>
</gene>
<keyword evidence="1" id="KW-0732">Signal</keyword>
<dbReference type="Gene3D" id="2.60.40.4050">
    <property type="match status" value="1"/>
</dbReference>
<evidence type="ECO:0008006" key="4">
    <source>
        <dbReference type="Google" id="ProtNLM"/>
    </source>
</evidence>
<comment type="caution">
    <text evidence="2">The sequence shown here is derived from an EMBL/GenBank/DDBJ whole genome shotgun (WGS) entry which is preliminary data.</text>
</comment>
<evidence type="ECO:0000256" key="1">
    <source>
        <dbReference type="SAM" id="SignalP"/>
    </source>
</evidence>
<dbReference type="InterPro" id="IPR011050">
    <property type="entry name" value="Pectin_lyase_fold/virulence"/>
</dbReference>
<reference evidence="2" key="1">
    <citation type="journal article" date="2021" name="Front. Microbiol.">
        <title>Comprehensive Comparative Genomics and Phenotyping of Methylobacterium Species.</title>
        <authorList>
            <person name="Alessa O."/>
            <person name="Ogura Y."/>
            <person name="Fujitani Y."/>
            <person name="Takami H."/>
            <person name="Hayashi T."/>
            <person name="Sahin N."/>
            <person name="Tani A."/>
        </authorList>
    </citation>
    <scope>NUCLEOTIDE SEQUENCE</scope>
    <source>
        <strain evidence="2">LMG 23639</strain>
    </source>
</reference>
<reference evidence="2" key="2">
    <citation type="submission" date="2021-08" db="EMBL/GenBank/DDBJ databases">
        <authorList>
            <person name="Tani A."/>
            <person name="Ola A."/>
            <person name="Ogura Y."/>
            <person name="Katsura K."/>
            <person name="Hayashi T."/>
        </authorList>
    </citation>
    <scope>NUCLEOTIDE SEQUENCE</scope>
    <source>
        <strain evidence="2">LMG 23639</strain>
    </source>
</reference>
<dbReference type="SUPFAM" id="SSF51126">
    <property type="entry name" value="Pectin lyase-like"/>
    <property type="match status" value="1"/>
</dbReference>
<dbReference type="EMBL" id="BPQR01000056">
    <property type="protein sequence ID" value="GJE07877.1"/>
    <property type="molecule type" value="Genomic_DNA"/>
</dbReference>
<name>A0ABQ4SXI3_9HYPH</name>
<feature type="chain" id="PRO_5046853206" description="Right handed beta helix domain-containing protein" evidence="1">
    <location>
        <begin position="22"/>
        <end position="660"/>
    </location>
</feature>
<sequence length="660" mass="68103">MIRALAGALALVLALAAPAAAFDIQSSTTPGNAPAALSQGEIAINRADRTLFFKNVDGTLGRGALLNATAAGRSAVEQSDASALKVALPGVTDTLARVLGGLDVPSTLWGISVASADNTAQINAWLAYCNTYRVPCRLVGATSGAYRACGIVIPGPDTILIGPGSASATLLTATVGCAQDFITVPAVASTNTRGLRMPTIRDIVIDCRGYQNTAGHCISLPEDTINSYGTGIQIFNAYIDYAPKTGIYVGKNRGSGVLNNVMVYHYGETGLTLDGASDWNCLASNFSGNLPNNNFAFAGVWIKAGANSTFIQCRSYQNLYGLRSEYASTSTPFTWISGDLSANTRNGAFIDSGNFTQAPVISGTRFTNNSLEATNTYSDIVVSRNTGAIITGNIFMKSGSTISKYLIETVTPTGPIVASGNSFNATQPSYMPYGTAVSNDFPNVPIPATDSGFTSSVGTGSYVNRWSTAGGFGANAAGQYTTALGRQVTAQVNHSVALGAYSYARRAGLAYSNAVFSTAGDTQVMAVDLLNGITTDGSTAVRLTSDMQTAGASNTFNVVENNKKLVLSGIRIVASDPASTDFAVWDVDLVAITRGTTAASVSIAAYTPVVTAKARTGALSGLNPPSIAADTTLGGLAVAATGIAGTTLHWSFSARTVELK</sequence>
<dbReference type="RefSeq" id="WP_238277264.1">
    <property type="nucleotide sequence ID" value="NZ_BPQR01000056.1"/>
</dbReference>
<keyword evidence="3" id="KW-1185">Reference proteome</keyword>
<accession>A0ABQ4SXI3</accession>
<protein>
    <recommendedName>
        <fullName evidence="4">Right handed beta helix domain-containing protein</fullName>
    </recommendedName>
</protein>
<evidence type="ECO:0000313" key="3">
    <source>
        <dbReference type="Proteomes" id="UP001055102"/>
    </source>
</evidence>
<dbReference type="Proteomes" id="UP001055102">
    <property type="component" value="Unassembled WGS sequence"/>
</dbReference>
<proteinExistence type="predicted"/>
<organism evidence="2 3">
    <name type="scientific">Methylobacterium jeotgali</name>
    <dbReference type="NCBI Taxonomy" id="381630"/>
    <lineage>
        <taxon>Bacteria</taxon>
        <taxon>Pseudomonadati</taxon>
        <taxon>Pseudomonadota</taxon>
        <taxon>Alphaproteobacteria</taxon>
        <taxon>Hyphomicrobiales</taxon>
        <taxon>Methylobacteriaceae</taxon>
        <taxon>Methylobacterium</taxon>
    </lineage>
</organism>
<evidence type="ECO:0000313" key="2">
    <source>
        <dbReference type="EMBL" id="GJE07877.1"/>
    </source>
</evidence>
<feature type="signal peptide" evidence="1">
    <location>
        <begin position="1"/>
        <end position="21"/>
    </location>
</feature>